<dbReference type="PANTHER" id="PTHR12845">
    <property type="entry name" value="GUANINE NUCLEOTIDE EXCHANGE FACTOR"/>
    <property type="match status" value="1"/>
</dbReference>
<dbReference type="AlphaFoldDB" id="A0A5K4F5Z2"/>
<reference evidence="5 6" key="2">
    <citation type="submission" date="2019-11" db="UniProtKB">
        <authorList>
            <consortium name="WormBaseParasite"/>
        </authorList>
    </citation>
    <scope>IDENTIFICATION</scope>
    <source>
        <strain evidence="5 6">Puerto Rican</strain>
    </source>
</reference>
<feature type="region of interest" description="Disordered" evidence="2">
    <location>
        <begin position="489"/>
        <end position="510"/>
    </location>
</feature>
<feature type="region of interest" description="Disordered" evidence="2">
    <location>
        <begin position="264"/>
        <end position="292"/>
    </location>
</feature>
<name>A0A5K4F5Z2_SCHMA</name>
<dbReference type="GO" id="GO:0005085">
    <property type="term" value="F:guanyl-nucleotide exchange factor activity"/>
    <property type="evidence" value="ECO:0007669"/>
    <property type="project" value="InterPro"/>
</dbReference>
<dbReference type="InterPro" id="IPR000219">
    <property type="entry name" value="DH_dom"/>
</dbReference>
<feature type="region of interest" description="Disordered" evidence="2">
    <location>
        <begin position="39"/>
        <end position="68"/>
    </location>
</feature>
<dbReference type="SMART" id="SM00325">
    <property type="entry name" value="RhoGEF"/>
    <property type="match status" value="1"/>
</dbReference>
<dbReference type="InterPro" id="IPR047270">
    <property type="entry name" value="PH_ephexin"/>
</dbReference>
<evidence type="ECO:0000313" key="4">
    <source>
        <dbReference type="Proteomes" id="UP000008854"/>
    </source>
</evidence>
<evidence type="ECO:0000313" key="6">
    <source>
        <dbReference type="WBParaSite" id="Smp_306800.2"/>
    </source>
</evidence>
<dbReference type="InterPro" id="IPR047271">
    <property type="entry name" value="Ephexin-like"/>
</dbReference>
<evidence type="ECO:0000256" key="2">
    <source>
        <dbReference type="SAM" id="MobiDB-lite"/>
    </source>
</evidence>
<proteinExistence type="predicted"/>
<keyword evidence="1" id="KW-0175">Coiled coil</keyword>
<dbReference type="PANTHER" id="PTHR12845:SF5">
    <property type="entry name" value="EPHEXIN, ISOFORM D"/>
    <property type="match status" value="1"/>
</dbReference>
<feature type="domain" description="DH" evidence="3">
    <location>
        <begin position="683"/>
        <end position="977"/>
    </location>
</feature>
<dbReference type="InterPro" id="IPR035899">
    <property type="entry name" value="DBL_dom_sf"/>
</dbReference>
<reference evidence="4" key="1">
    <citation type="journal article" date="2012" name="PLoS Negl. Trop. Dis.">
        <title>A systematically improved high quality genome and transcriptome of the human blood fluke Schistosoma mansoni.</title>
        <authorList>
            <person name="Protasio A.V."/>
            <person name="Tsai I.J."/>
            <person name="Babbage A."/>
            <person name="Nichol S."/>
            <person name="Hunt M."/>
            <person name="Aslett M.A."/>
            <person name="De Silva N."/>
            <person name="Velarde G.S."/>
            <person name="Anderson T.J."/>
            <person name="Clark R.C."/>
            <person name="Davidson C."/>
            <person name="Dillon G.P."/>
            <person name="Holroyd N.E."/>
            <person name="LoVerde P.T."/>
            <person name="Lloyd C."/>
            <person name="McQuillan J."/>
            <person name="Oliveira G."/>
            <person name="Otto T.D."/>
            <person name="Parker-Manuel S.J."/>
            <person name="Quail M.A."/>
            <person name="Wilson R.A."/>
            <person name="Zerlotini A."/>
            <person name="Dunne D.W."/>
            <person name="Berriman M."/>
        </authorList>
    </citation>
    <scope>NUCLEOTIDE SEQUENCE [LARGE SCALE GENOMIC DNA]</scope>
    <source>
        <strain evidence="4">Puerto Rican</strain>
    </source>
</reference>
<feature type="coiled-coil region" evidence="1">
    <location>
        <begin position="957"/>
        <end position="984"/>
    </location>
</feature>
<feature type="compositionally biased region" description="Acidic residues" evidence="2">
    <location>
        <begin position="58"/>
        <end position="68"/>
    </location>
</feature>
<evidence type="ECO:0000256" key="1">
    <source>
        <dbReference type="SAM" id="Coils"/>
    </source>
</evidence>
<dbReference type="Proteomes" id="UP000008854">
    <property type="component" value="Unassembled WGS sequence"/>
</dbReference>
<dbReference type="CDD" id="cd01221">
    <property type="entry name" value="PH_ephexin"/>
    <property type="match status" value="1"/>
</dbReference>
<dbReference type="Gene3D" id="1.20.900.10">
    <property type="entry name" value="Dbl homology (DH) domain"/>
    <property type="match status" value="2"/>
</dbReference>
<organism evidence="6">
    <name type="scientific">Schistosoma mansoni</name>
    <name type="common">Blood fluke</name>
    <dbReference type="NCBI Taxonomy" id="6183"/>
    <lineage>
        <taxon>Eukaryota</taxon>
        <taxon>Metazoa</taxon>
        <taxon>Spiralia</taxon>
        <taxon>Lophotrochozoa</taxon>
        <taxon>Platyhelminthes</taxon>
        <taxon>Trematoda</taxon>
        <taxon>Digenea</taxon>
        <taxon>Strigeidida</taxon>
        <taxon>Schistosomatoidea</taxon>
        <taxon>Schistosomatidae</taxon>
        <taxon>Schistosoma</taxon>
    </lineage>
</organism>
<accession>A0A5K4F5Z2</accession>
<evidence type="ECO:0000259" key="3">
    <source>
        <dbReference type="PROSITE" id="PS50010"/>
    </source>
</evidence>
<dbReference type="WBParaSite" id="Smp_306800.2">
    <property type="protein sequence ID" value="Smp_306800.2"/>
    <property type="gene ID" value="Smp_306800"/>
</dbReference>
<dbReference type="Pfam" id="PF00621">
    <property type="entry name" value="RhoGEF"/>
    <property type="match status" value="1"/>
</dbReference>
<feature type="compositionally biased region" description="Low complexity" evidence="2">
    <location>
        <begin position="270"/>
        <end position="292"/>
    </location>
</feature>
<feature type="region of interest" description="Disordered" evidence="2">
    <location>
        <begin position="607"/>
        <end position="629"/>
    </location>
</feature>
<dbReference type="WBParaSite" id="Smp_306800.1">
    <property type="protein sequence ID" value="Smp_306800.1"/>
    <property type="gene ID" value="Smp_306800"/>
</dbReference>
<feature type="compositionally biased region" description="Low complexity" evidence="2">
    <location>
        <begin position="321"/>
        <end position="349"/>
    </location>
</feature>
<feature type="region of interest" description="Disordered" evidence="2">
    <location>
        <begin position="321"/>
        <end position="352"/>
    </location>
</feature>
<protein>
    <submittedName>
        <fullName evidence="5 6">Putative guanine-nucleotide-exchange-factor</fullName>
    </submittedName>
</protein>
<keyword evidence="4" id="KW-1185">Reference proteome</keyword>
<sequence>MVDELNMKSASSIYQATGNTNSNDIISQDFESNQSLERNIATGTSENKVKEEVSDTGADTDESDDDTIEEGEEIITSAIPPTQIVDTIVTTTTNPDGSLKRTTKKTTRTVLTTARIRKVRLKNLSANSDSNQSSSYSKNHPDMKNIINFTKFNSEKSDGNSLAQATLAIIPPQTEVIYQENVKPISDIDPDTIAQLKQSPDSVTSQQAITKTTMKKTVSATAATATFYATGSEVINPNIFTSNQSTGEVTSKISNNIKKLKDCNQPFSLSSTNEKNKTNSNESSRQVANGNEINSIEINDNNMSMKKNDCEFARTITTRTVTTTHSSGSATTTTTTTTTTMDNDNNNSTRQQTTRVTNNFASKRFFFTFKKPFSLFSKDIRTAIEDGQTNQNTDLNKTDIVDTEQLALMTMKESERMFSEAKSMFASNQTLTSDKVSQSRGSKSNNEINIYSRNDDGIVQGYQSRFANLPLYQGYGIIAHQIALSNKANTAKKSTPETQNIDDDHNGNDQETSINLVSDPIDIGQISDQSGTDINLVANAFAHLLDESILKFLYEATNQQLVRSGSLNLFDLPAYISGLPQNKELSLSGSTDEGTVHQEIDNYDISSNLSDYNDDKNEEEFQQKQRTSNLREIQGSKSVSEGLCQKTSRFGVGAQGAFRVAWSEMPEVVESNCLQRLTRHEIQLQEAMFEVITSEASYYQSLNVLVNHFYHAPEFECEPLHSSVQGSQIINKTGKDCYSPQNYTTGQQDVINTNDQVLSEPSTPLVNTVPIGPTSAYSTNTVINNNTDFTDFCSDLNNTNNQTTTRHPLLKPLEKHHLFSNVLLVCLASEMFLRDLEARWESRMPILNEVCDLIVKHAGGVNFEPYITYLRNQTYQMATLRNLCRRDSFRSALDNLHAHPRSGKNMINSFLALPMQRLTRLKLLVEVIRRLQDAVVRDSKDKTLEKRPFRVPSDRERENVQLALRELNRLLTASETEKELMDRKSRLLTLSSSLEFPDNVKRIAISDKRLIKEGELRECLTDNGRMSVFQKLTIRKPNTFYLILFNDMLLVTKKKKNERFLVLDYCDRASVQPLVQRSGDPFNSGTNLLKNPKNSISAEPLCHINLSNDDLKVVPQKSKRFLSPESEDDVNILKSRTKTKRHRHFKTTVDFKNVIDLNNNDNKDETNRILSHIETNESNKECSSLDDHNDINNVANISTTDTNTTTKAANSLVTSSVNTSKITKLSRSGSSLSGYQLRFNQEKNRHLKPSIFNTSQPSTPVNCKTNIIHLKLLGSHNGTCTELTLSSNDNQEFESWCKAFSV</sequence>
<feature type="compositionally biased region" description="Basic and acidic residues" evidence="2">
    <location>
        <begin position="613"/>
        <end position="623"/>
    </location>
</feature>
<dbReference type="SUPFAM" id="SSF48065">
    <property type="entry name" value="DBL homology domain (DH-domain)"/>
    <property type="match status" value="1"/>
</dbReference>
<feature type="region of interest" description="Disordered" evidence="2">
    <location>
        <begin position="429"/>
        <end position="449"/>
    </location>
</feature>
<dbReference type="InParanoid" id="A0A5K4F5Z2"/>
<feature type="compositionally biased region" description="Polar residues" evidence="2">
    <location>
        <begin position="489"/>
        <end position="499"/>
    </location>
</feature>
<accession>A0A5K4F4H2</accession>
<evidence type="ECO:0000313" key="5">
    <source>
        <dbReference type="WBParaSite" id="Smp_306800.1"/>
    </source>
</evidence>
<dbReference type="PROSITE" id="PS50010">
    <property type="entry name" value="DH_2"/>
    <property type="match status" value="1"/>
</dbReference>
<dbReference type="ExpressionAtlas" id="A0A5K4F5Z2">
    <property type="expression patterns" value="baseline and differential"/>
</dbReference>